<reference evidence="1" key="1">
    <citation type="submission" date="2020-03" db="EMBL/GenBank/DDBJ databases">
        <title>The deep terrestrial virosphere.</title>
        <authorList>
            <person name="Holmfeldt K."/>
            <person name="Nilsson E."/>
            <person name="Simone D."/>
            <person name="Lopez-Fernandez M."/>
            <person name="Wu X."/>
            <person name="de Brujin I."/>
            <person name="Lundin D."/>
            <person name="Andersson A."/>
            <person name="Bertilsson S."/>
            <person name="Dopson M."/>
        </authorList>
    </citation>
    <scope>NUCLEOTIDE SEQUENCE</scope>
    <source>
        <strain evidence="1">MM415B08653</strain>
    </source>
</reference>
<organism evidence="1">
    <name type="scientific">viral metagenome</name>
    <dbReference type="NCBI Taxonomy" id="1070528"/>
    <lineage>
        <taxon>unclassified sequences</taxon>
        <taxon>metagenomes</taxon>
        <taxon>organismal metagenomes</taxon>
    </lineage>
</organism>
<name>A0A6M3LP87_9ZZZZ</name>
<evidence type="ECO:0000313" key="1">
    <source>
        <dbReference type="EMBL" id="QJA96443.1"/>
    </source>
</evidence>
<protein>
    <submittedName>
        <fullName evidence="1">Uncharacterized protein</fullName>
    </submittedName>
</protein>
<gene>
    <name evidence="1" type="ORF">MM415B08653_0003</name>
</gene>
<dbReference type="EMBL" id="MT143401">
    <property type="protein sequence ID" value="QJA96443.1"/>
    <property type="molecule type" value="Genomic_DNA"/>
</dbReference>
<sequence>MKAYTVSLTLSVLADDENEAWAEFVQCIRHEQYDLESIDIEREPEADTDDD</sequence>
<accession>A0A6M3LP87</accession>
<dbReference type="AlphaFoldDB" id="A0A6M3LP87"/>
<proteinExistence type="predicted"/>